<dbReference type="AlphaFoldDB" id="A0AAV7KEJ5"/>
<comment type="caution">
    <text evidence="1">The sequence shown here is derived from an EMBL/GenBank/DDBJ whole genome shotgun (WGS) entry which is preliminary data.</text>
</comment>
<evidence type="ECO:0000313" key="2">
    <source>
        <dbReference type="Proteomes" id="UP001165289"/>
    </source>
</evidence>
<proteinExistence type="predicted"/>
<gene>
    <name evidence="1" type="ORF">LOD99_10656</name>
</gene>
<dbReference type="Proteomes" id="UP001165289">
    <property type="component" value="Unassembled WGS sequence"/>
</dbReference>
<name>A0AAV7KEJ5_9METZ</name>
<evidence type="ECO:0000313" key="1">
    <source>
        <dbReference type="EMBL" id="KAI6659767.1"/>
    </source>
</evidence>
<reference evidence="1 2" key="1">
    <citation type="journal article" date="2023" name="BMC Biol.">
        <title>The compact genome of the sponge Oopsacas minuta (Hexactinellida) is lacking key metazoan core genes.</title>
        <authorList>
            <person name="Santini S."/>
            <person name="Schenkelaars Q."/>
            <person name="Jourda C."/>
            <person name="Duchesne M."/>
            <person name="Belahbib H."/>
            <person name="Rocher C."/>
            <person name="Selva M."/>
            <person name="Riesgo A."/>
            <person name="Vervoort M."/>
            <person name="Leys S.P."/>
            <person name="Kodjabachian L."/>
            <person name="Le Bivic A."/>
            <person name="Borchiellini C."/>
            <person name="Claverie J.M."/>
            <person name="Renard E."/>
        </authorList>
    </citation>
    <scope>NUCLEOTIDE SEQUENCE [LARGE SCALE GENOMIC DNA]</scope>
    <source>
        <strain evidence="1">SPO-2</strain>
    </source>
</reference>
<keyword evidence="2" id="KW-1185">Reference proteome</keyword>
<sequence length="319" mass="36960">MESLPDELESKLSELRDIIKREKNIIENRFTELNTAFLEKKNCLLEKKFLKDQLQSISVADSLDRCFIRMDDEIVKKKPNWTIPKIEVKWNIQNLFVCLEKICEINVKAEVKRRSMSIASFDTSESTDEKFERMTTSWSGGEVITGDNITKKEIITKKRPSIISWEKELPTLEREIVYADNLNGTFKLEWNGECFEKSNIELSVGIHMGSLWISDTNTCAGIDTFEVKDIQTGVQQLTLHVQKEEFESDFTEFKKTTLTKIEETKQNVQLIWKKQYATLNTCIEYIDNINGSIALEWTGECFQSKQVEMSLGDHHGMLS</sequence>
<accession>A0AAV7KEJ5</accession>
<protein>
    <submittedName>
        <fullName evidence="1">Uncharacterized protein</fullName>
    </submittedName>
</protein>
<organism evidence="1 2">
    <name type="scientific">Oopsacas minuta</name>
    <dbReference type="NCBI Taxonomy" id="111878"/>
    <lineage>
        <taxon>Eukaryota</taxon>
        <taxon>Metazoa</taxon>
        <taxon>Porifera</taxon>
        <taxon>Hexactinellida</taxon>
        <taxon>Hexasterophora</taxon>
        <taxon>Lyssacinosida</taxon>
        <taxon>Leucopsacidae</taxon>
        <taxon>Oopsacas</taxon>
    </lineage>
</organism>
<dbReference type="EMBL" id="JAKMXF010000050">
    <property type="protein sequence ID" value="KAI6659767.1"/>
    <property type="molecule type" value="Genomic_DNA"/>
</dbReference>